<dbReference type="Proteomes" id="UP000257109">
    <property type="component" value="Unassembled WGS sequence"/>
</dbReference>
<name>A0A371EYG7_MUCPR</name>
<evidence type="ECO:0000313" key="2">
    <source>
        <dbReference type="Proteomes" id="UP000257109"/>
    </source>
</evidence>
<comment type="caution">
    <text evidence="1">The sequence shown here is derived from an EMBL/GenBank/DDBJ whole genome shotgun (WGS) entry which is preliminary data.</text>
</comment>
<evidence type="ECO:0008006" key="3">
    <source>
        <dbReference type="Google" id="ProtNLM"/>
    </source>
</evidence>
<sequence>MKNHMLTYRRSNHLEVIMYSYSNFVGCVDTRKFTLSYQCYKNDKYSKGATNHMKLKYFAMNEEVHKQRVSIKHISTNLMIVDSLTKGLLPKTFIENVKTMGIIINNGCFMNY</sequence>
<feature type="non-terminal residue" evidence="1">
    <location>
        <position position="112"/>
    </location>
</feature>
<proteinExistence type="predicted"/>
<reference evidence="1" key="1">
    <citation type="submission" date="2018-05" db="EMBL/GenBank/DDBJ databases">
        <title>Draft genome of Mucuna pruriens seed.</title>
        <authorList>
            <person name="Nnadi N.E."/>
            <person name="Vos R."/>
            <person name="Hasami M.H."/>
            <person name="Devisetty U.K."/>
            <person name="Aguiy J.C."/>
        </authorList>
    </citation>
    <scope>NUCLEOTIDE SEQUENCE [LARGE SCALE GENOMIC DNA]</scope>
    <source>
        <strain evidence="1">JCA_2017</strain>
    </source>
</reference>
<accession>A0A371EYG7</accession>
<keyword evidence="2" id="KW-1185">Reference proteome</keyword>
<organism evidence="1 2">
    <name type="scientific">Mucuna pruriens</name>
    <name type="common">Velvet bean</name>
    <name type="synonym">Dolichos pruriens</name>
    <dbReference type="NCBI Taxonomy" id="157652"/>
    <lineage>
        <taxon>Eukaryota</taxon>
        <taxon>Viridiplantae</taxon>
        <taxon>Streptophyta</taxon>
        <taxon>Embryophyta</taxon>
        <taxon>Tracheophyta</taxon>
        <taxon>Spermatophyta</taxon>
        <taxon>Magnoliopsida</taxon>
        <taxon>eudicotyledons</taxon>
        <taxon>Gunneridae</taxon>
        <taxon>Pentapetalae</taxon>
        <taxon>rosids</taxon>
        <taxon>fabids</taxon>
        <taxon>Fabales</taxon>
        <taxon>Fabaceae</taxon>
        <taxon>Papilionoideae</taxon>
        <taxon>50 kb inversion clade</taxon>
        <taxon>NPAAA clade</taxon>
        <taxon>indigoferoid/millettioid clade</taxon>
        <taxon>Phaseoleae</taxon>
        <taxon>Mucuna</taxon>
    </lineage>
</organism>
<evidence type="ECO:0000313" key="1">
    <source>
        <dbReference type="EMBL" id="RDX71066.1"/>
    </source>
</evidence>
<dbReference type="AlphaFoldDB" id="A0A371EYG7"/>
<protein>
    <recommendedName>
        <fullName evidence="3">Copia protein</fullName>
    </recommendedName>
</protein>
<dbReference type="EMBL" id="QJKJ01011477">
    <property type="protein sequence ID" value="RDX71066.1"/>
    <property type="molecule type" value="Genomic_DNA"/>
</dbReference>
<feature type="non-terminal residue" evidence="1">
    <location>
        <position position="1"/>
    </location>
</feature>
<dbReference type="OrthoDB" id="1433854at2759"/>
<gene>
    <name evidence="1" type="ORF">CR513_49627</name>
</gene>